<evidence type="ECO:0000256" key="2">
    <source>
        <dbReference type="ARBA" id="ARBA00003049"/>
    </source>
</evidence>
<evidence type="ECO:0000256" key="5">
    <source>
        <dbReference type="ARBA" id="ARBA00012507"/>
    </source>
</evidence>
<keyword evidence="10" id="KW-0548">Nucleotidyltransferase</keyword>
<proteinExistence type="inferred from homology"/>
<comment type="function">
    <text evidence="2">Specific and highly efficient GDP-D-glucose phosphorylase regulating the levels of GDP-D-glucose in cells.</text>
</comment>
<dbReference type="AlphaFoldDB" id="A0A1S3J3R9"/>
<protein>
    <recommendedName>
        <fullName evidence="6">GDP-D-glucose phosphorylase 1</fullName>
        <ecNumber evidence="5">2.7.7.78</ecNumber>
    </recommendedName>
</protein>
<dbReference type="RefSeq" id="XP_013404908.2">
    <property type="nucleotide sequence ID" value="XM_013549454.2"/>
</dbReference>
<dbReference type="GO" id="GO:0000166">
    <property type="term" value="F:nucleotide binding"/>
    <property type="evidence" value="ECO:0007669"/>
    <property type="project" value="UniProtKB-KW"/>
</dbReference>
<keyword evidence="12" id="KW-0378">Hydrolase</keyword>
<dbReference type="STRING" id="7574.A0A1S3J3R9"/>
<evidence type="ECO:0000256" key="9">
    <source>
        <dbReference type="ARBA" id="ARBA00022679"/>
    </source>
</evidence>
<name>A0A1S3J3R9_LINAN</name>
<evidence type="ECO:0000256" key="1">
    <source>
        <dbReference type="ARBA" id="ARBA00000063"/>
    </source>
</evidence>
<dbReference type="PANTHER" id="PTHR20884:SF8">
    <property type="entry name" value="GDP-D-GLUCOSE PHOSPHORYLASE 1"/>
    <property type="match status" value="1"/>
</dbReference>
<evidence type="ECO:0000256" key="7">
    <source>
        <dbReference type="ARBA" id="ARBA00022490"/>
    </source>
</evidence>
<evidence type="ECO:0000256" key="8">
    <source>
        <dbReference type="ARBA" id="ARBA00022658"/>
    </source>
</evidence>
<organism evidence="15 16">
    <name type="scientific">Lingula anatina</name>
    <name type="common">Brachiopod</name>
    <name type="synonym">Lingula unguis</name>
    <dbReference type="NCBI Taxonomy" id="7574"/>
    <lineage>
        <taxon>Eukaryota</taxon>
        <taxon>Metazoa</taxon>
        <taxon>Spiralia</taxon>
        <taxon>Lophotrochozoa</taxon>
        <taxon>Brachiopoda</taxon>
        <taxon>Linguliformea</taxon>
        <taxon>Lingulata</taxon>
        <taxon>Lingulida</taxon>
        <taxon>Linguloidea</taxon>
        <taxon>Lingulidae</taxon>
        <taxon>Lingula</taxon>
    </lineage>
</organism>
<evidence type="ECO:0000256" key="11">
    <source>
        <dbReference type="ARBA" id="ARBA00022741"/>
    </source>
</evidence>
<evidence type="ECO:0000256" key="10">
    <source>
        <dbReference type="ARBA" id="ARBA00022695"/>
    </source>
</evidence>
<dbReference type="GO" id="GO:0005737">
    <property type="term" value="C:cytoplasm"/>
    <property type="evidence" value="ECO:0007669"/>
    <property type="project" value="UniProtKB-SubCell"/>
</dbReference>
<evidence type="ECO:0000256" key="6">
    <source>
        <dbReference type="ARBA" id="ARBA00018857"/>
    </source>
</evidence>
<evidence type="ECO:0000256" key="4">
    <source>
        <dbReference type="ARBA" id="ARBA00006451"/>
    </source>
</evidence>
<dbReference type="FunCoup" id="A0A1S3J3R9">
    <property type="interactions" value="625"/>
</dbReference>
<dbReference type="InterPro" id="IPR058866">
    <property type="entry name" value="GDPGP1_N"/>
</dbReference>
<dbReference type="Pfam" id="PF26216">
    <property type="entry name" value="GDPGP1_C"/>
    <property type="match status" value="1"/>
</dbReference>
<dbReference type="GeneID" id="106169828"/>
<gene>
    <name evidence="16" type="primary">LOC106169828</name>
</gene>
<evidence type="ECO:0000313" key="16">
    <source>
        <dbReference type="RefSeq" id="XP_013404908.2"/>
    </source>
</evidence>
<evidence type="ECO:0000313" key="15">
    <source>
        <dbReference type="Proteomes" id="UP000085678"/>
    </source>
</evidence>
<feature type="domain" description="GDPGP1-like C-terminal" evidence="13">
    <location>
        <begin position="229"/>
        <end position="361"/>
    </location>
</feature>
<dbReference type="EC" id="2.7.7.78" evidence="5"/>
<keyword evidence="11" id="KW-0547">Nucleotide-binding</keyword>
<keyword evidence="8" id="KW-0344">Guanine-nucleotide releasing factor</keyword>
<keyword evidence="9" id="KW-0808">Transferase</keyword>
<dbReference type="PANTHER" id="PTHR20884">
    <property type="entry name" value="GDP-D-GLUCOSE PHOSPHORYLASE 1"/>
    <property type="match status" value="1"/>
</dbReference>
<dbReference type="GO" id="GO:0016787">
    <property type="term" value="F:hydrolase activity"/>
    <property type="evidence" value="ECO:0007669"/>
    <property type="project" value="UniProtKB-KW"/>
</dbReference>
<comment type="similarity">
    <text evidence="4">Belongs to the GDPGP1 family.</text>
</comment>
<dbReference type="KEGG" id="lak:106169828"/>
<dbReference type="Proteomes" id="UP000085678">
    <property type="component" value="Unplaced"/>
</dbReference>
<dbReference type="GO" id="GO:0006006">
    <property type="term" value="P:glucose metabolic process"/>
    <property type="evidence" value="ECO:0007669"/>
    <property type="project" value="TreeGrafter"/>
</dbReference>
<evidence type="ECO:0000259" key="13">
    <source>
        <dbReference type="Pfam" id="PF26216"/>
    </source>
</evidence>
<reference evidence="16" key="1">
    <citation type="submission" date="2025-08" db="UniProtKB">
        <authorList>
            <consortium name="RefSeq"/>
        </authorList>
    </citation>
    <scope>IDENTIFICATION</scope>
    <source>
        <tissue evidence="16">Gonads</tissue>
    </source>
</reference>
<dbReference type="Pfam" id="PF26217">
    <property type="entry name" value="GDPGP1_N"/>
    <property type="match status" value="1"/>
</dbReference>
<keyword evidence="15" id="KW-1185">Reference proteome</keyword>
<keyword evidence="7" id="KW-0963">Cytoplasm</keyword>
<dbReference type="GO" id="GO:0005085">
    <property type="term" value="F:guanyl-nucleotide exchange factor activity"/>
    <property type="evidence" value="ECO:0007669"/>
    <property type="project" value="UniProtKB-KW"/>
</dbReference>
<dbReference type="GO" id="GO:0080048">
    <property type="term" value="F:GDP-D-glucose phosphorylase activity"/>
    <property type="evidence" value="ECO:0007669"/>
    <property type="project" value="UniProtKB-EC"/>
</dbReference>
<dbReference type="InParanoid" id="A0A1S3J3R9"/>
<feature type="domain" description="GDPGP1-like N-terminal" evidence="14">
    <location>
        <begin position="30"/>
        <end position="210"/>
    </location>
</feature>
<evidence type="ECO:0000256" key="3">
    <source>
        <dbReference type="ARBA" id="ARBA00004496"/>
    </source>
</evidence>
<comment type="catalytic activity">
    <reaction evidence="1">
        <text>GDP-alpha-D-glucose + phosphate = alpha-D-glucose 1-phosphate + GDP + H(+)</text>
        <dbReference type="Rhea" id="RHEA:30387"/>
        <dbReference type="ChEBI" id="CHEBI:15378"/>
        <dbReference type="ChEBI" id="CHEBI:43474"/>
        <dbReference type="ChEBI" id="CHEBI:58189"/>
        <dbReference type="ChEBI" id="CHEBI:58601"/>
        <dbReference type="ChEBI" id="CHEBI:62230"/>
        <dbReference type="EC" id="2.7.7.78"/>
    </reaction>
</comment>
<comment type="subcellular location">
    <subcellularLocation>
        <location evidence="3">Cytoplasm</location>
    </subcellularLocation>
</comment>
<dbReference type="OrthoDB" id="417175at2759"/>
<accession>A0A1S3J3R9</accession>
<evidence type="ECO:0000259" key="14">
    <source>
        <dbReference type="Pfam" id="PF26217"/>
    </source>
</evidence>
<dbReference type="InterPro" id="IPR058865">
    <property type="entry name" value="GDPGP1_C"/>
</dbReference>
<evidence type="ECO:0000256" key="12">
    <source>
        <dbReference type="ARBA" id="ARBA00022801"/>
    </source>
</evidence>
<sequence length="367" mass="42498">MANTVFQYSSDEFTLCTPPWDDKKQWNLSKFDQMLQSKWTQAMEGGHFRYTLDHVVTRVIPGKRHYVSQLNVKRGVERRKPQVIDSVNQQFNPDIFNFTKIKPSEVLFELCPTHWGQRSNGVKDVISNGAKEDEEQARERNLVIINISPLEFCNALLVPDVDGCTNQVITPKLLRLAIEMMLLSSHPGFRIGFNSLCAYASVNHQHVHAYYCNYEFYIEHAKVKEVHDGMYELVDTPARGFAFQLDELPMETLIRRIYEITEYFQRQNIAHNLMLVRGPRFGEDRTSKNRTIRLNLWPRRPVYGAKNEDIFNIAVAELGGHLPIKVTKGFENITEEEIDGNLQEASLSQEQFEEIKCALINLETQQT</sequence>
<dbReference type="InterPro" id="IPR026506">
    <property type="entry name" value="GDPGP"/>
</dbReference>